<dbReference type="Pfam" id="PF02909">
    <property type="entry name" value="TetR_C_1"/>
    <property type="match status" value="1"/>
</dbReference>
<dbReference type="GO" id="GO:0003700">
    <property type="term" value="F:DNA-binding transcription factor activity"/>
    <property type="evidence" value="ECO:0007669"/>
    <property type="project" value="TreeGrafter"/>
</dbReference>
<dbReference type="SUPFAM" id="SSF48498">
    <property type="entry name" value="Tetracyclin repressor-like, C-terminal domain"/>
    <property type="match status" value="1"/>
</dbReference>
<dbReference type="Pfam" id="PF00440">
    <property type="entry name" value="TetR_N"/>
    <property type="match status" value="1"/>
</dbReference>
<dbReference type="InterPro" id="IPR009057">
    <property type="entry name" value="Homeodomain-like_sf"/>
</dbReference>
<keyword evidence="3" id="KW-0804">Transcription</keyword>
<keyword evidence="7" id="KW-1185">Reference proteome</keyword>
<dbReference type="InterPro" id="IPR004111">
    <property type="entry name" value="Repressor_TetR_C"/>
</dbReference>
<dbReference type="EMBL" id="SMKL01000016">
    <property type="protein sequence ID" value="TDC52230.1"/>
    <property type="molecule type" value="Genomic_DNA"/>
</dbReference>
<feature type="domain" description="HTH tetR-type" evidence="5">
    <location>
        <begin position="32"/>
        <end position="92"/>
    </location>
</feature>
<dbReference type="GO" id="GO:0000976">
    <property type="term" value="F:transcription cis-regulatory region binding"/>
    <property type="evidence" value="ECO:0007669"/>
    <property type="project" value="TreeGrafter"/>
</dbReference>
<name>A0A4R4RQX9_9ACTN</name>
<gene>
    <name evidence="6" type="ORF">E1212_09220</name>
</gene>
<dbReference type="InterPro" id="IPR050109">
    <property type="entry name" value="HTH-type_TetR-like_transc_reg"/>
</dbReference>
<dbReference type="Proteomes" id="UP000295621">
    <property type="component" value="Unassembled WGS sequence"/>
</dbReference>
<evidence type="ECO:0000256" key="2">
    <source>
        <dbReference type="ARBA" id="ARBA00023125"/>
    </source>
</evidence>
<dbReference type="PANTHER" id="PTHR30055:SF151">
    <property type="entry name" value="TRANSCRIPTIONAL REGULATORY PROTEIN"/>
    <property type="match status" value="1"/>
</dbReference>
<evidence type="ECO:0000256" key="3">
    <source>
        <dbReference type="ARBA" id="ARBA00023163"/>
    </source>
</evidence>
<organism evidence="6 7">
    <name type="scientific">Jiangella ureilytica</name>
    <dbReference type="NCBI Taxonomy" id="2530374"/>
    <lineage>
        <taxon>Bacteria</taxon>
        <taxon>Bacillati</taxon>
        <taxon>Actinomycetota</taxon>
        <taxon>Actinomycetes</taxon>
        <taxon>Jiangellales</taxon>
        <taxon>Jiangellaceae</taxon>
        <taxon>Jiangella</taxon>
    </lineage>
</organism>
<dbReference type="GO" id="GO:0045892">
    <property type="term" value="P:negative regulation of DNA-templated transcription"/>
    <property type="evidence" value="ECO:0007669"/>
    <property type="project" value="InterPro"/>
</dbReference>
<protein>
    <submittedName>
        <fullName evidence="6">TetR/AcrR family transcriptional regulator</fullName>
    </submittedName>
</protein>
<evidence type="ECO:0000256" key="4">
    <source>
        <dbReference type="PROSITE-ProRule" id="PRU00335"/>
    </source>
</evidence>
<evidence type="ECO:0000256" key="1">
    <source>
        <dbReference type="ARBA" id="ARBA00023015"/>
    </source>
</evidence>
<feature type="DNA-binding region" description="H-T-H motif" evidence="4">
    <location>
        <begin position="55"/>
        <end position="74"/>
    </location>
</feature>
<proteinExistence type="predicted"/>
<dbReference type="SUPFAM" id="SSF46689">
    <property type="entry name" value="Homeodomain-like"/>
    <property type="match status" value="1"/>
</dbReference>
<evidence type="ECO:0000313" key="6">
    <source>
        <dbReference type="EMBL" id="TDC52230.1"/>
    </source>
</evidence>
<evidence type="ECO:0000259" key="5">
    <source>
        <dbReference type="PROSITE" id="PS50977"/>
    </source>
</evidence>
<sequence length="262" mass="28420">MAAADNHKADPNRTLELLWGAQQQPTRGPKPALSLQQIVEAGIKVADAEGVAAVSMRRVADELGFTTMSLYRYVPSKTDLLELMVENAGFIADMPEGLTGWREKLRWWANDTAGLYRRRRWALDVPLNAPPMGPNQIKRMEQALAALDDTGLSGGEMLGILVLLSGYVRGHAQLASTLADVEARTGTSQAAWDEAYGRMLAEFVDPALYPTLARVVAEGGFEGYDDAVGDDLLGDDFAFGLDLVLDGIGRYIERRAGAPSPE</sequence>
<dbReference type="Gene3D" id="1.10.10.60">
    <property type="entry name" value="Homeodomain-like"/>
    <property type="match status" value="1"/>
</dbReference>
<dbReference type="AlphaFoldDB" id="A0A4R4RQX9"/>
<evidence type="ECO:0000313" key="7">
    <source>
        <dbReference type="Proteomes" id="UP000295621"/>
    </source>
</evidence>
<dbReference type="InterPro" id="IPR001647">
    <property type="entry name" value="HTH_TetR"/>
</dbReference>
<dbReference type="RefSeq" id="WP_131981562.1">
    <property type="nucleotide sequence ID" value="NZ_SMKL01000016.1"/>
</dbReference>
<dbReference type="PROSITE" id="PS50977">
    <property type="entry name" value="HTH_TETR_2"/>
    <property type="match status" value="1"/>
</dbReference>
<accession>A0A4R4RQX9</accession>
<dbReference type="InterPro" id="IPR036271">
    <property type="entry name" value="Tet_transcr_reg_TetR-rel_C_sf"/>
</dbReference>
<reference evidence="6 7" key="1">
    <citation type="submission" date="2019-02" db="EMBL/GenBank/DDBJ databases">
        <title>Draft genome sequences of novel Actinobacteria.</title>
        <authorList>
            <person name="Sahin N."/>
            <person name="Ay H."/>
            <person name="Saygin H."/>
        </authorList>
    </citation>
    <scope>NUCLEOTIDE SEQUENCE [LARGE SCALE GENOMIC DNA]</scope>
    <source>
        <strain evidence="6 7">KC603</strain>
    </source>
</reference>
<comment type="caution">
    <text evidence="6">The sequence shown here is derived from an EMBL/GenBank/DDBJ whole genome shotgun (WGS) entry which is preliminary data.</text>
</comment>
<keyword evidence="1" id="KW-0805">Transcription regulation</keyword>
<dbReference type="OrthoDB" id="2570341at2"/>
<dbReference type="PANTHER" id="PTHR30055">
    <property type="entry name" value="HTH-TYPE TRANSCRIPTIONAL REGULATOR RUTR"/>
    <property type="match status" value="1"/>
</dbReference>
<dbReference type="Gene3D" id="1.10.357.10">
    <property type="entry name" value="Tetracycline Repressor, domain 2"/>
    <property type="match status" value="1"/>
</dbReference>
<keyword evidence="2 4" id="KW-0238">DNA-binding</keyword>